<dbReference type="InterPro" id="IPR014001">
    <property type="entry name" value="Helicase_ATP-bd"/>
</dbReference>
<feature type="compositionally biased region" description="Basic residues" evidence="14">
    <location>
        <begin position="1647"/>
        <end position="1669"/>
    </location>
</feature>
<feature type="region of interest" description="Disordered" evidence="14">
    <location>
        <begin position="1465"/>
        <end position="1511"/>
    </location>
</feature>
<dbReference type="InterPro" id="IPR014012">
    <property type="entry name" value="HSA_dom"/>
</dbReference>
<evidence type="ECO:0000313" key="20">
    <source>
        <dbReference type="Proteomes" id="UP000322000"/>
    </source>
</evidence>
<keyword evidence="20" id="KW-1185">Reference proteome</keyword>
<dbReference type="GO" id="GO:0006325">
    <property type="term" value="P:chromatin organization"/>
    <property type="evidence" value="ECO:0007669"/>
    <property type="project" value="UniProtKB-KW"/>
</dbReference>
<dbReference type="GO" id="GO:0005634">
    <property type="term" value="C:nucleus"/>
    <property type="evidence" value="ECO:0007669"/>
    <property type="project" value="UniProtKB-SubCell"/>
</dbReference>
<feature type="compositionally biased region" description="Basic residues" evidence="14">
    <location>
        <begin position="1480"/>
        <end position="1490"/>
    </location>
</feature>
<dbReference type="CDD" id="cd18793">
    <property type="entry name" value="SF2_C_SNF"/>
    <property type="match status" value="1"/>
</dbReference>
<feature type="compositionally biased region" description="Low complexity" evidence="14">
    <location>
        <begin position="458"/>
        <end position="472"/>
    </location>
</feature>
<keyword evidence="10" id="KW-0804">Transcription</keyword>
<evidence type="ECO:0000256" key="8">
    <source>
        <dbReference type="ARBA" id="ARBA00023117"/>
    </source>
</evidence>
<keyword evidence="5" id="KW-0067">ATP-binding</keyword>
<feature type="coiled-coil region" evidence="13">
    <location>
        <begin position="625"/>
        <end position="661"/>
    </location>
</feature>
<feature type="compositionally biased region" description="Gly residues" evidence="14">
    <location>
        <begin position="393"/>
        <end position="405"/>
    </location>
</feature>
<name>A0A7E5VBY5_TRINI</name>
<dbReference type="PRINTS" id="PR00503">
    <property type="entry name" value="BROMODOMAIN"/>
</dbReference>
<feature type="domain" description="HSA" evidence="18">
    <location>
        <begin position="588"/>
        <end position="660"/>
    </location>
</feature>
<feature type="domain" description="Helicase ATP-binding" evidence="16">
    <location>
        <begin position="868"/>
        <end position="1033"/>
    </location>
</feature>
<feature type="compositionally biased region" description="Acidic residues" evidence="14">
    <location>
        <begin position="1627"/>
        <end position="1641"/>
    </location>
</feature>
<feature type="compositionally biased region" description="Basic and acidic residues" evidence="14">
    <location>
        <begin position="295"/>
        <end position="307"/>
    </location>
</feature>
<feature type="compositionally biased region" description="Basic and acidic residues" evidence="14">
    <location>
        <begin position="740"/>
        <end position="755"/>
    </location>
</feature>
<evidence type="ECO:0000256" key="7">
    <source>
        <dbReference type="ARBA" id="ARBA00023015"/>
    </source>
</evidence>
<dbReference type="SMART" id="SM00297">
    <property type="entry name" value="BROMO"/>
    <property type="match status" value="1"/>
</dbReference>
<feature type="domain" description="QLQ" evidence="19">
    <location>
        <begin position="327"/>
        <end position="362"/>
    </location>
</feature>
<dbReference type="InterPro" id="IPR000330">
    <property type="entry name" value="SNF2_N"/>
</dbReference>
<evidence type="ECO:0000256" key="11">
    <source>
        <dbReference type="ARBA" id="ARBA00023242"/>
    </source>
</evidence>
<feature type="compositionally biased region" description="Gly residues" evidence="14">
    <location>
        <begin position="156"/>
        <end position="167"/>
    </location>
</feature>
<dbReference type="Pfam" id="PF07529">
    <property type="entry name" value="HSA"/>
    <property type="match status" value="1"/>
</dbReference>
<feature type="compositionally biased region" description="Acidic residues" evidence="14">
    <location>
        <begin position="1465"/>
        <end position="1477"/>
    </location>
</feature>
<dbReference type="Gene3D" id="3.40.50.300">
    <property type="entry name" value="P-loop containing nucleotide triphosphate hydrolases"/>
    <property type="match status" value="1"/>
</dbReference>
<reference evidence="21" key="1">
    <citation type="submission" date="2025-08" db="UniProtKB">
        <authorList>
            <consortium name="RefSeq"/>
        </authorList>
    </citation>
    <scope>IDENTIFICATION</scope>
</reference>
<dbReference type="OrthoDB" id="6017at2759"/>
<feature type="domain" description="Bromo" evidence="15">
    <location>
        <begin position="1533"/>
        <end position="1603"/>
    </location>
</feature>
<feature type="region of interest" description="Disordered" evidence="14">
    <location>
        <begin position="774"/>
        <end position="812"/>
    </location>
</feature>
<evidence type="ECO:0000256" key="14">
    <source>
        <dbReference type="SAM" id="MobiDB-lite"/>
    </source>
</evidence>
<dbReference type="Pfam" id="PF07533">
    <property type="entry name" value="BRK"/>
    <property type="match status" value="1"/>
</dbReference>
<evidence type="ECO:0000259" key="15">
    <source>
        <dbReference type="PROSITE" id="PS50014"/>
    </source>
</evidence>
<gene>
    <name evidence="21" type="primary">LOC113492515</name>
</gene>
<dbReference type="GO" id="GO:0048513">
    <property type="term" value="P:animal organ development"/>
    <property type="evidence" value="ECO:0007669"/>
    <property type="project" value="UniProtKB-ARBA"/>
</dbReference>
<keyword evidence="6" id="KW-0156">Chromatin regulator</keyword>
<dbReference type="Pfam" id="PF00439">
    <property type="entry name" value="Bromodomain"/>
    <property type="match status" value="1"/>
</dbReference>
<dbReference type="Pfam" id="PF00176">
    <property type="entry name" value="SNF2-rel_dom"/>
    <property type="match status" value="1"/>
</dbReference>
<dbReference type="GeneID" id="113492515"/>
<keyword evidence="9" id="KW-0010">Activator</keyword>
<dbReference type="Proteomes" id="UP000322000">
    <property type="component" value="Chromosome 4"/>
</dbReference>
<dbReference type="PROSITE" id="PS51204">
    <property type="entry name" value="HSA"/>
    <property type="match status" value="1"/>
</dbReference>
<dbReference type="InterPro" id="IPR029295">
    <property type="entry name" value="SnAC"/>
</dbReference>
<feature type="compositionally biased region" description="Basic and acidic residues" evidence="14">
    <location>
        <begin position="699"/>
        <end position="712"/>
    </location>
</feature>
<evidence type="ECO:0000259" key="19">
    <source>
        <dbReference type="PROSITE" id="PS51666"/>
    </source>
</evidence>
<evidence type="ECO:0000259" key="16">
    <source>
        <dbReference type="PROSITE" id="PS51192"/>
    </source>
</evidence>
<evidence type="ECO:0000256" key="1">
    <source>
        <dbReference type="ARBA" id="ARBA00004123"/>
    </source>
</evidence>
<dbReference type="SUPFAM" id="SSF160481">
    <property type="entry name" value="BRK domain-like"/>
    <property type="match status" value="1"/>
</dbReference>
<dbReference type="KEGG" id="tnl:113492515"/>
<dbReference type="RefSeq" id="XP_026725796.1">
    <property type="nucleotide sequence ID" value="XM_026869995.1"/>
</dbReference>
<evidence type="ECO:0000256" key="12">
    <source>
        <dbReference type="PROSITE-ProRule" id="PRU00035"/>
    </source>
</evidence>
<evidence type="ECO:0000313" key="21">
    <source>
        <dbReference type="RefSeq" id="XP_026725796.1"/>
    </source>
</evidence>
<feature type="compositionally biased region" description="Basic and acidic residues" evidence="14">
    <location>
        <begin position="791"/>
        <end position="812"/>
    </location>
</feature>
<keyword evidence="2" id="KW-0547">Nucleotide-binding</keyword>
<dbReference type="Pfam" id="PF00271">
    <property type="entry name" value="Helicase_C"/>
    <property type="match status" value="1"/>
</dbReference>
<sequence length="1681" mass="187772">MASPSPQSSPMPPPQAPSPMGPPTQSPAPPQSPHSPYNQQHVNGPPPSHPSGAGQPPMPNHMSPSGPPHPSANGPPGVPLQHPGMPPSGHQMPPHMVGPHMQGPPGHPIGPGGSHPPGPNGHPGAPQHPNMPGQGPPHGYMQHQIGHMPPGQGPMQMGGGPSPGNGPQGPPGGPGVPLPPPHGHPQGMPPAAPGHMPSHHAMMPGQGPPPHAASPGYGHAGGAGAGGAAPSPGAPAPPQQAGAPPHPPAAQTPPHGQPPPPSSSTNGAPPASSPMQGSLPTPGPDNLHAIQRTIDSMEEKGLQEDPRFSQLLALRARSNPQDPGKGLFSNNQLCQLKAQITAYRNLARNQPLTQQIALMASGKRTGEAPPECPTPPAQAYGEAGQGAPAGAAGSAGAGGKAGAGGAAAEAARGGGGAPPTPLPMTGQMAPPTQLTPPLVNPPMSGGPPLRGPAPLRAPAPGTQPQHQPGVPVPGAKQNRITSMPKPVGIDPLQILNERENRIAARIAHRIEMLSNLPANIPDDLRLQAQIELRALRVLNFQKQLRSEILGQVRRDTTLETAVNIKAYKRTKRQGLREARATEKLEKQQKLEAERKRRQKHQEFLQTVLQHAKDFKEYHRNNVAKLARMNKAIMNHHANAEREQKKEQERIEKERMRRLMAEDEEGYRKLIDQKKDKRLAFLLSQTDEYIASLTEMVKQHKQEQRKKQQEEERRKRKSRKKKLLEGGEIDAMDDSSQTSDSRVHVMDPKTGEILRGEEAPLLSQLKDWMETHPGWEVLSDSEDSGDDSQDDDERRRGHRDERSDKEKTDEEKAREMIKKAKIEDDEYKTEEQTYYSIAHTVHESVTEQASILVNGKLKEYQIKGLEWLVSLFNNNLNGILADEMGLGKTIQTIALVTYLMEKKKVNGPFLIIVPLSTLSNWVLEFEKWAPTVSVVSYKGSPQSRRLVQAQMRSTKFNVLLTTYEYVIKDKAVLAKVQWKYMIIDEGHRMKNHHCKLTQVLNTHYIAPHRLLLTGTPLQNKLPELWALLNFLLPSIFKSCSTFEQWFNAPFATTGEKVELNEEETILIIRRLHKVLRPFLLRRLKKEVESQLPDKVEYIIKCDMSGLQRVLYKHMQSKGVLLTDGSEKGNKGKGGAKALMNTIVQLRKLCNHPFMFQHIEEKFCDHIGTGGGVVTGPDLYRVSGKFELLDRILPKLKQTGHRVLVFCQMTQCMTIIEDYLSWRAFQYLRLDGMTKAEDRGELLKKFNDVGSDYFIFLLSTRAGGLGLNLQSADTVIIFDSDWNPHQDLQAQDRAHRIGQRNEVRVLRLMTVNSVEERILAAARYKLNMDEKVIQAGMFDQKSTGSERQQFLQSILHQDGDDEEEENEVPDDDLINEMIARSEEELEIFKQIDIERKKVETQSRLIDESELPDWLVKHEDEVVCNKGQGWNYLDEDETLGRGSRQRKEVDYTDSLTEKEWLKAIDEEFEEEEEEDDDDEVLDKKRKKGRKRRRNQDESDEEELPTSSKKKSKTELNQLKKRLKNIMKKVIDYSDEGGRVLSEPFMKLPSRRELPDYYDVIKKPLDIKKIMNRIEDGKYADILDLERDFFTLCANAQTYNEEQSLIYEDSVRLRNVFIEVRRRYESGQNSDDSDDNDKDDDDSDGESNRSVKMKIKLKGKSKSTPSRKRKQRKYNISDDDDYEED</sequence>
<dbReference type="GO" id="GO:0005524">
    <property type="term" value="F:ATP binding"/>
    <property type="evidence" value="ECO:0007669"/>
    <property type="project" value="UniProtKB-KW"/>
</dbReference>
<feature type="compositionally biased region" description="Low complexity" evidence="14">
    <location>
        <begin position="142"/>
        <end position="155"/>
    </location>
</feature>
<dbReference type="SUPFAM" id="SSF52540">
    <property type="entry name" value="P-loop containing nucleoside triphosphate hydrolases"/>
    <property type="match status" value="2"/>
</dbReference>
<dbReference type="InterPro" id="IPR037259">
    <property type="entry name" value="BRK_sf"/>
</dbReference>
<dbReference type="Gene3D" id="1.20.920.10">
    <property type="entry name" value="Bromodomain-like"/>
    <property type="match status" value="1"/>
</dbReference>
<dbReference type="PROSITE" id="PS00633">
    <property type="entry name" value="BROMODOMAIN_1"/>
    <property type="match status" value="1"/>
</dbReference>
<dbReference type="FunCoup" id="A0A7E5VBY5">
    <property type="interactions" value="1661"/>
</dbReference>
<dbReference type="PROSITE" id="PS51666">
    <property type="entry name" value="QLQ"/>
    <property type="match status" value="1"/>
</dbReference>
<keyword evidence="11" id="KW-0539">Nucleus</keyword>
<dbReference type="SMART" id="SM00487">
    <property type="entry name" value="DEXDc"/>
    <property type="match status" value="1"/>
</dbReference>
<keyword evidence="13" id="KW-0175">Coiled coil</keyword>
<dbReference type="FunFam" id="3.40.50.10810:FF:000008">
    <property type="entry name" value="Chromatin structure-remodeling complex subunit snf21"/>
    <property type="match status" value="1"/>
</dbReference>
<dbReference type="GO" id="GO:0006355">
    <property type="term" value="P:regulation of DNA-templated transcription"/>
    <property type="evidence" value="ECO:0007669"/>
    <property type="project" value="InterPro"/>
</dbReference>
<dbReference type="InterPro" id="IPR027417">
    <property type="entry name" value="P-loop_NTPase"/>
</dbReference>
<feature type="compositionally biased region" description="Low complexity" evidence="14">
    <location>
        <begin position="89"/>
        <end position="104"/>
    </location>
</feature>
<feature type="compositionally biased region" description="Acidic residues" evidence="14">
    <location>
        <begin position="778"/>
        <end position="790"/>
    </location>
</feature>
<dbReference type="CTD" id="39744"/>
<accession>A0A7E5VBY5</accession>
<keyword evidence="4 21" id="KW-0347">Helicase</keyword>
<evidence type="ECO:0000256" key="4">
    <source>
        <dbReference type="ARBA" id="ARBA00022806"/>
    </source>
</evidence>
<evidence type="ECO:0000256" key="13">
    <source>
        <dbReference type="SAM" id="Coils"/>
    </source>
</evidence>
<dbReference type="InterPro" id="IPR049730">
    <property type="entry name" value="SNF2/RAD54-like_C"/>
</dbReference>
<dbReference type="GO" id="GO:0042393">
    <property type="term" value="F:histone binding"/>
    <property type="evidence" value="ECO:0007669"/>
    <property type="project" value="InterPro"/>
</dbReference>
<dbReference type="InterPro" id="IPR001487">
    <property type="entry name" value="Bromodomain"/>
</dbReference>
<dbReference type="Pfam" id="PF14619">
    <property type="entry name" value="SnAC"/>
    <property type="match status" value="1"/>
</dbReference>
<dbReference type="InterPro" id="IPR038718">
    <property type="entry name" value="SNF2-like_sf"/>
</dbReference>
<feature type="compositionally biased region" description="Pro residues" evidence="14">
    <location>
        <begin position="7"/>
        <end position="33"/>
    </location>
</feature>
<dbReference type="SMART" id="SM00592">
    <property type="entry name" value="BRK"/>
    <property type="match status" value="1"/>
</dbReference>
<dbReference type="InParanoid" id="A0A7E5VBY5"/>
<dbReference type="SMART" id="SM01314">
    <property type="entry name" value="SnAC"/>
    <property type="match status" value="1"/>
</dbReference>
<dbReference type="FunFam" id="3.40.50.300:FF:003020">
    <property type="entry name" value="SNF2-related domain-containing protein"/>
    <property type="match status" value="1"/>
</dbReference>
<proteinExistence type="predicted"/>
<dbReference type="InterPro" id="IPR018359">
    <property type="entry name" value="Bromodomain_CS"/>
</dbReference>
<dbReference type="GO" id="GO:0048731">
    <property type="term" value="P:system development"/>
    <property type="evidence" value="ECO:0007669"/>
    <property type="project" value="UniProtKB-ARBA"/>
</dbReference>
<dbReference type="PROSITE" id="PS50014">
    <property type="entry name" value="BROMODOMAIN_2"/>
    <property type="match status" value="1"/>
</dbReference>
<dbReference type="PROSITE" id="PS51194">
    <property type="entry name" value="HELICASE_CTER"/>
    <property type="match status" value="1"/>
</dbReference>
<dbReference type="GO" id="GO:0004386">
    <property type="term" value="F:helicase activity"/>
    <property type="evidence" value="ECO:0007669"/>
    <property type="project" value="UniProtKB-KW"/>
</dbReference>
<dbReference type="SUPFAM" id="SSF47370">
    <property type="entry name" value="Bromodomain"/>
    <property type="match status" value="1"/>
</dbReference>
<dbReference type="InterPro" id="IPR014978">
    <property type="entry name" value="Gln-Leu-Gln_QLQ"/>
</dbReference>
<keyword evidence="3" id="KW-0378">Hydrolase</keyword>
<feature type="region of interest" description="Disordered" evidence="14">
    <location>
        <begin position="1"/>
        <end position="312"/>
    </location>
</feature>
<feature type="compositionally biased region" description="Low complexity" evidence="14">
    <location>
        <begin position="377"/>
        <end position="392"/>
    </location>
</feature>
<dbReference type="SMART" id="SM00490">
    <property type="entry name" value="HELICc"/>
    <property type="match status" value="1"/>
</dbReference>
<dbReference type="PANTHER" id="PTHR10799">
    <property type="entry name" value="SNF2/RAD54 HELICASE FAMILY"/>
    <property type="match status" value="1"/>
</dbReference>
<dbReference type="SMART" id="SM00951">
    <property type="entry name" value="QLQ"/>
    <property type="match status" value="1"/>
</dbReference>
<protein>
    <submittedName>
        <fullName evidence="21">ATP-dependent helicase brm</fullName>
    </submittedName>
</protein>
<keyword evidence="7" id="KW-0805">Transcription regulation</keyword>
<feature type="compositionally biased region" description="Pro residues" evidence="14">
    <location>
        <begin position="232"/>
        <end position="262"/>
    </location>
</feature>
<comment type="subcellular location">
    <subcellularLocation>
        <location evidence="1">Nucleus</location>
    </subcellularLocation>
</comment>
<evidence type="ECO:0000259" key="18">
    <source>
        <dbReference type="PROSITE" id="PS51204"/>
    </source>
</evidence>
<dbReference type="Gene3D" id="1.20.5.170">
    <property type="match status" value="1"/>
</dbReference>
<dbReference type="FunFam" id="1.20.5.170:FF:000008">
    <property type="entry name" value="probable global transcription activator SNF2L2 isoform X1"/>
    <property type="match status" value="1"/>
</dbReference>
<feature type="compositionally biased region" description="Pro residues" evidence="14">
    <location>
        <begin position="168"/>
        <end position="192"/>
    </location>
</feature>
<evidence type="ECO:0000256" key="9">
    <source>
        <dbReference type="ARBA" id="ARBA00023159"/>
    </source>
</evidence>
<feature type="region of interest" description="Disordered" evidence="14">
    <location>
        <begin position="1621"/>
        <end position="1681"/>
    </location>
</feature>
<evidence type="ECO:0000256" key="3">
    <source>
        <dbReference type="ARBA" id="ARBA00022801"/>
    </source>
</evidence>
<dbReference type="Pfam" id="PF08880">
    <property type="entry name" value="QLQ"/>
    <property type="match status" value="1"/>
</dbReference>
<evidence type="ECO:0000259" key="17">
    <source>
        <dbReference type="PROSITE" id="PS51194"/>
    </source>
</evidence>
<feature type="region of interest" description="Disordered" evidence="14">
    <location>
        <begin position="362"/>
        <end position="472"/>
    </location>
</feature>
<dbReference type="CDD" id="cd17996">
    <property type="entry name" value="DEXHc_SMARCA2_SMARCA4"/>
    <property type="match status" value="1"/>
</dbReference>
<evidence type="ECO:0000256" key="2">
    <source>
        <dbReference type="ARBA" id="ARBA00022741"/>
    </source>
</evidence>
<dbReference type="Gene3D" id="3.40.50.10810">
    <property type="entry name" value="Tandem AAA-ATPase domain"/>
    <property type="match status" value="1"/>
</dbReference>
<organism evidence="20 21">
    <name type="scientific">Trichoplusia ni</name>
    <name type="common">Cabbage looper</name>
    <dbReference type="NCBI Taxonomy" id="7111"/>
    <lineage>
        <taxon>Eukaryota</taxon>
        <taxon>Metazoa</taxon>
        <taxon>Ecdysozoa</taxon>
        <taxon>Arthropoda</taxon>
        <taxon>Hexapoda</taxon>
        <taxon>Insecta</taxon>
        <taxon>Pterygota</taxon>
        <taxon>Neoptera</taxon>
        <taxon>Endopterygota</taxon>
        <taxon>Lepidoptera</taxon>
        <taxon>Glossata</taxon>
        <taxon>Ditrysia</taxon>
        <taxon>Noctuoidea</taxon>
        <taxon>Noctuidae</taxon>
        <taxon>Plusiinae</taxon>
        <taxon>Trichoplusia</taxon>
    </lineage>
</organism>
<feature type="domain" description="Helicase C-terminal" evidence="17">
    <location>
        <begin position="1186"/>
        <end position="1347"/>
    </location>
</feature>
<dbReference type="Gene3D" id="3.40.5.120">
    <property type="match status" value="1"/>
</dbReference>
<feature type="region of interest" description="Disordered" evidence="14">
    <location>
        <begin position="699"/>
        <end position="755"/>
    </location>
</feature>
<evidence type="ECO:0000256" key="6">
    <source>
        <dbReference type="ARBA" id="ARBA00022853"/>
    </source>
</evidence>
<dbReference type="InterPro" id="IPR006576">
    <property type="entry name" value="BRK_domain"/>
</dbReference>
<dbReference type="PROSITE" id="PS51192">
    <property type="entry name" value="HELICASE_ATP_BIND_1"/>
    <property type="match status" value="1"/>
</dbReference>
<evidence type="ECO:0000256" key="10">
    <source>
        <dbReference type="ARBA" id="ARBA00023163"/>
    </source>
</evidence>
<dbReference type="InterPro" id="IPR001650">
    <property type="entry name" value="Helicase_C-like"/>
</dbReference>
<feature type="compositionally biased region" description="Gly residues" evidence="14">
    <location>
        <begin position="218"/>
        <end position="227"/>
    </location>
</feature>
<dbReference type="GO" id="GO:0016787">
    <property type="term" value="F:hydrolase activity"/>
    <property type="evidence" value="ECO:0007669"/>
    <property type="project" value="UniProtKB-KW"/>
</dbReference>
<keyword evidence="8 12" id="KW-0103">Bromodomain</keyword>
<dbReference type="SMART" id="SM00573">
    <property type="entry name" value="HSA"/>
    <property type="match status" value="1"/>
</dbReference>
<feature type="compositionally biased region" description="Low complexity" evidence="14">
    <location>
        <begin position="193"/>
        <end position="205"/>
    </location>
</feature>
<dbReference type="InterPro" id="IPR036427">
    <property type="entry name" value="Bromodomain-like_sf"/>
</dbReference>
<evidence type="ECO:0000256" key="5">
    <source>
        <dbReference type="ARBA" id="ARBA00022840"/>
    </source>
</evidence>